<dbReference type="InterPro" id="IPR038763">
    <property type="entry name" value="DHH_sf"/>
</dbReference>
<evidence type="ECO:0000313" key="2">
    <source>
        <dbReference type="EMBL" id="KAG6484476.1"/>
    </source>
</evidence>
<dbReference type="Proteomes" id="UP000734854">
    <property type="component" value="Unassembled WGS sequence"/>
</dbReference>
<feature type="compositionally biased region" description="Pro residues" evidence="1">
    <location>
        <begin position="185"/>
        <end position="195"/>
    </location>
</feature>
<dbReference type="EMBL" id="JACMSC010000015">
    <property type="protein sequence ID" value="KAG6484476.1"/>
    <property type="molecule type" value="Genomic_DNA"/>
</dbReference>
<feature type="compositionally biased region" description="Polar residues" evidence="1">
    <location>
        <begin position="274"/>
        <end position="284"/>
    </location>
</feature>
<dbReference type="PANTHER" id="PTHR12112:SF39">
    <property type="entry name" value="EG:152A3.5 PROTEIN (FBGN0003116_PN PROTEIN)"/>
    <property type="match status" value="1"/>
</dbReference>
<feature type="compositionally biased region" description="Polar residues" evidence="1">
    <location>
        <begin position="1"/>
        <end position="10"/>
    </location>
</feature>
<feature type="compositionally biased region" description="Acidic residues" evidence="1">
    <location>
        <begin position="57"/>
        <end position="70"/>
    </location>
</feature>
<comment type="caution">
    <text evidence="2">The sequence shown here is derived from an EMBL/GenBank/DDBJ whole genome shotgun (WGS) entry which is preliminary data.</text>
</comment>
<evidence type="ECO:0000313" key="3">
    <source>
        <dbReference type="Proteomes" id="UP000734854"/>
    </source>
</evidence>
<dbReference type="GO" id="GO:0004309">
    <property type="term" value="F:exopolyphosphatase activity"/>
    <property type="evidence" value="ECO:0007669"/>
    <property type="project" value="TreeGrafter"/>
</dbReference>
<accession>A0A8J5KLN4</accession>
<feature type="region of interest" description="Disordered" evidence="1">
    <location>
        <begin position="52"/>
        <end position="88"/>
    </location>
</feature>
<evidence type="ECO:0000256" key="1">
    <source>
        <dbReference type="SAM" id="MobiDB-lite"/>
    </source>
</evidence>
<dbReference type="SUPFAM" id="SSF64182">
    <property type="entry name" value="DHH phosphoesterases"/>
    <property type="match status" value="1"/>
</dbReference>
<proteinExistence type="predicted"/>
<dbReference type="PANTHER" id="PTHR12112">
    <property type="entry name" value="BNIP - RELATED"/>
    <property type="match status" value="1"/>
</dbReference>
<name>A0A8J5KLN4_ZINOF</name>
<protein>
    <submittedName>
        <fullName evidence="2">Uncharacterized protein</fullName>
    </submittedName>
</protein>
<dbReference type="Gene3D" id="3.90.1640.10">
    <property type="entry name" value="inorganic pyrophosphatase (n-terminal core)"/>
    <property type="match status" value="2"/>
</dbReference>
<feature type="compositionally biased region" description="Low complexity" evidence="1">
    <location>
        <begin position="163"/>
        <end position="172"/>
    </location>
</feature>
<dbReference type="GO" id="GO:0005737">
    <property type="term" value="C:cytoplasm"/>
    <property type="evidence" value="ECO:0007669"/>
    <property type="project" value="TreeGrafter"/>
</dbReference>
<organism evidence="2 3">
    <name type="scientific">Zingiber officinale</name>
    <name type="common">Ginger</name>
    <name type="synonym">Amomum zingiber</name>
    <dbReference type="NCBI Taxonomy" id="94328"/>
    <lineage>
        <taxon>Eukaryota</taxon>
        <taxon>Viridiplantae</taxon>
        <taxon>Streptophyta</taxon>
        <taxon>Embryophyta</taxon>
        <taxon>Tracheophyta</taxon>
        <taxon>Spermatophyta</taxon>
        <taxon>Magnoliopsida</taxon>
        <taxon>Liliopsida</taxon>
        <taxon>Zingiberales</taxon>
        <taxon>Zingiberaceae</taxon>
        <taxon>Zingiber</taxon>
    </lineage>
</organism>
<reference evidence="2 3" key="1">
    <citation type="submission" date="2020-08" db="EMBL/GenBank/DDBJ databases">
        <title>Plant Genome Project.</title>
        <authorList>
            <person name="Zhang R.-G."/>
        </authorList>
    </citation>
    <scope>NUCLEOTIDE SEQUENCE [LARGE SCALE GENOMIC DNA]</scope>
    <source>
        <tissue evidence="2">Rhizome</tissue>
    </source>
</reference>
<feature type="region of interest" description="Disordered" evidence="1">
    <location>
        <begin position="519"/>
        <end position="552"/>
    </location>
</feature>
<keyword evidence="3" id="KW-1185">Reference proteome</keyword>
<feature type="region of interest" description="Disordered" evidence="1">
    <location>
        <begin position="101"/>
        <end position="284"/>
    </location>
</feature>
<feature type="compositionally biased region" description="Basic and acidic residues" evidence="1">
    <location>
        <begin position="120"/>
        <end position="138"/>
    </location>
</feature>
<gene>
    <name evidence="2" type="ORF">ZIOFF_052994</name>
</gene>
<sequence>MVQGANSKKMSSQKRGDVASGELLPDLPDLMNDWFFGTADVNNMRAYYMGERRNINEEEEEEEEEGEEEVERNMRSGSGRNHTGRLTQEWLEEAKKIVAVSSAGQPGSPARFFGSPRFASADHREPAKTPLLDRKDPLSRSARRYAHKSLEGISDEILRRSSSRQNRNPSDSLLPSGEPQLPTASNPPPSLPPNLPVRRTSRFRQDIPCEPQSPAATSRRTFRSRSPAPPPPEDAACLALSPPRNLVESAHRRSVSSTTCSLETLSRPEKEKGSSQPRSISSAFESGYRSGEALSSGDVKQINAFLSGQRKMIGRISRGEVLSKVKIILSGSSNGLSTTSTMVAAICYAWLLQNREEEDVAVIPVVNIERGRMNKHEEAAWLFFHVGIDASELLFADEVDLGNLLMNRQLSMLVIGQDVLKTKNEVGSLCTILTDNYCEEAYDLLQNPKLKNLLLAGILLDTHNLNSTSSFVAKRDAEAVRLLSAGSSPDYRHELFEQLMQDHKDSLFLEALKKHYGKATHDSKGKSLPVVAAPTRTPNPGPLPGKERETRGKNKFFLAKWFGFGSK</sequence>
<feature type="region of interest" description="Disordered" evidence="1">
    <location>
        <begin position="1"/>
        <end position="22"/>
    </location>
</feature>
<feature type="compositionally biased region" description="Polar residues" evidence="1">
    <location>
        <begin position="75"/>
        <end position="86"/>
    </location>
</feature>
<dbReference type="AlphaFoldDB" id="A0A8J5KLN4"/>
<feature type="compositionally biased region" description="Polar residues" evidence="1">
    <location>
        <begin position="255"/>
        <end position="264"/>
    </location>
</feature>